<reference evidence="2" key="2">
    <citation type="submission" date="2016-11" db="EMBL/GenBank/DDBJ databases">
        <authorList>
            <person name="Jaros S."/>
            <person name="Januszkiewicz K."/>
            <person name="Wedrychowicz H."/>
        </authorList>
    </citation>
    <scope>NUCLEOTIDE SEQUENCE [LARGE SCALE GENOMIC DNA]</scope>
    <source>
        <strain evidence="2">YR203</strain>
    </source>
</reference>
<reference evidence="4" key="3">
    <citation type="submission" date="2016-11" db="EMBL/GenBank/DDBJ databases">
        <authorList>
            <person name="Varghese N."/>
            <person name="Submissions S."/>
        </authorList>
    </citation>
    <scope>NUCLEOTIDE SEQUENCE [LARGE SCALE GENOMIC DNA]</scope>
    <source>
        <strain evidence="4">YR203</strain>
    </source>
</reference>
<name>A0A1M4Z7E0_9FLAO</name>
<evidence type="ECO:0000313" key="1">
    <source>
        <dbReference type="EMBL" id="KFF27320.1"/>
    </source>
</evidence>
<dbReference type="EMBL" id="FQVE01000002">
    <property type="protein sequence ID" value="SHF13941.1"/>
    <property type="molecule type" value="Genomic_DNA"/>
</dbReference>
<organism evidence="2 4">
    <name type="scientific">Chryseobacterium vrystaatense</name>
    <dbReference type="NCBI Taxonomy" id="307480"/>
    <lineage>
        <taxon>Bacteria</taxon>
        <taxon>Pseudomonadati</taxon>
        <taxon>Bacteroidota</taxon>
        <taxon>Flavobacteriia</taxon>
        <taxon>Flavobacteriales</taxon>
        <taxon>Weeksellaceae</taxon>
        <taxon>Chryseobacterium group</taxon>
        <taxon>Chryseobacterium</taxon>
    </lineage>
</organism>
<reference evidence="1 3" key="1">
    <citation type="submission" date="2014-07" db="EMBL/GenBank/DDBJ databases">
        <title>Genome of Chryseobacterium vrystaatense LMG 22846.</title>
        <authorList>
            <person name="Pipes S.E."/>
            <person name="Stropko S.J."/>
            <person name="Newman J.D."/>
        </authorList>
    </citation>
    <scope>NUCLEOTIDE SEQUENCE [LARGE SCALE GENOMIC DNA]</scope>
    <source>
        <strain evidence="1 3">LMG 22846</strain>
    </source>
</reference>
<evidence type="ECO:0000313" key="3">
    <source>
        <dbReference type="Proteomes" id="UP000028719"/>
    </source>
</evidence>
<evidence type="ECO:0008006" key="5">
    <source>
        <dbReference type="Google" id="ProtNLM"/>
    </source>
</evidence>
<protein>
    <recommendedName>
        <fullName evidence="5">Cytochrome P460</fullName>
    </recommendedName>
</protein>
<accession>A0A1M4Z7E0</accession>
<dbReference type="OrthoDB" id="674757at2"/>
<sequence>MKYLIITITLSFLLCSCNEALLENRNQSASLPEKFNFEEMKLKTITTFINTHNYTTSTLYGNENAYKAMLNSGSINNDKTLVLITWKQKDDPNWFGAKIPGSLVSIETLKTNTTFKDEHNIVYEFLPGSHSEKIIPTSDTDKRIKDILTLQPAVMP</sequence>
<dbReference type="Proteomes" id="UP000184108">
    <property type="component" value="Unassembled WGS sequence"/>
</dbReference>
<evidence type="ECO:0000313" key="2">
    <source>
        <dbReference type="EMBL" id="SHF13941.1"/>
    </source>
</evidence>
<keyword evidence="3" id="KW-1185">Reference proteome</keyword>
<dbReference type="PROSITE" id="PS51257">
    <property type="entry name" value="PROKAR_LIPOPROTEIN"/>
    <property type="match status" value="1"/>
</dbReference>
<gene>
    <name evidence="1" type="ORF">IW16_08735</name>
    <name evidence="2" type="ORF">SAMN02787073_1507</name>
</gene>
<dbReference type="EMBL" id="JPRI01000002">
    <property type="protein sequence ID" value="KFF27320.1"/>
    <property type="molecule type" value="Genomic_DNA"/>
</dbReference>
<evidence type="ECO:0000313" key="4">
    <source>
        <dbReference type="Proteomes" id="UP000184108"/>
    </source>
</evidence>
<dbReference type="AlphaFoldDB" id="A0A1M4Z7E0"/>
<proteinExistence type="predicted"/>
<dbReference type="RefSeq" id="WP_034742138.1">
    <property type="nucleotide sequence ID" value="NZ_FQVE01000002.1"/>
</dbReference>
<dbReference type="Proteomes" id="UP000028719">
    <property type="component" value="Unassembled WGS sequence"/>
</dbReference>